<feature type="compositionally biased region" description="Polar residues" evidence="1">
    <location>
        <begin position="685"/>
        <end position="698"/>
    </location>
</feature>
<feature type="compositionally biased region" description="Polar residues" evidence="1">
    <location>
        <begin position="770"/>
        <end position="779"/>
    </location>
</feature>
<sequence length="1011" mass="109325">MPADRTPQKLSSSTHRRQPPDSPASTVGLAPNVRTSRLLDVTPPASVAGMSDTTPDTEWRRKDRPPALDLGYQSAYSPLRASEKARDDTRRQEPREPQRSRPPTTRVSTGGDAPVTRERDPGRAEETEKERDKDRRRSRDVSASFSMSLTPASNPVDYTKIPEPPLSASSSTSSLDPYYFMNPSPPPQERPDESPVQQHQYGSLPLSSFNPPPMNSYSNQPVTPARYHRDMAASYDRRNLVGVGELATPRWAQAPTRMPWEAVQRIKEGLDEFSDEEMSNERAGRDSAASVWTLEAVEREEANEPPKPPSPPPKVSPVAARLSQKPPTTERRASGRPMPVSAAEESGLEEQILYKPIQSHRASTSRPSKLLPTAVLEEPRSPPLSGSTTARPKDISTRTAAPTSPVVRSPVSVSLPASATVRTRAADSPATMTPVKSPMSPAPINQSRRSSTGQVLRRKRTNEELDANEREKEKEKERAERAERHREREREREKMYPDENDVLARKHRSLGVAIVSGNGTPVGSGSPASRDSSKSKERERRPRESLPAAAPSTRQPSTTSVVSPKDRERERPKERQPSGESTHSRHLSSGSVTSRRHHLEHDYSHLPPSPGANSISQFLRSPPSSGALATSQSSTLRHEREKEHDTSIDRLAHHLLAKGPQEGWPAVYDEQTVEALNKLDGLSKTPRSARTSMISISSRKSREGSRPGTPGGGAVGGKEWEGIEPRARNSSGGSKAHSRPAEDEGVDSLTTDEYSVLKRSPGTGNGAPVSLSSKSSYSTGAPVMKRSSTSSASAGTPTTNTTGSRDSVSTGGTQTTANTTPTSMVMGKSGGGTKSVFPRRNSAGSEGSTHSFTHSGGDVGGLSSGMEGDGAPIPPVPPLPKELTTRQRINSTTNGSPHMPPTYNLPKVQDSPISINLPLASSSPSVQYEDPDRTIVIVPPMDPPQIIHTAPPPAPSSTSTARSPSKKWSFTNALRSLDRPSAQKTSTTSLKDILSNLSNPLNLDWMSLGRP</sequence>
<feature type="compositionally biased region" description="Basic and acidic residues" evidence="1">
    <location>
        <begin position="564"/>
        <end position="577"/>
    </location>
</feature>
<name>A0A165FNL1_9BASI</name>
<dbReference type="OrthoDB" id="9332038at2759"/>
<feature type="compositionally biased region" description="Basic and acidic residues" evidence="1">
    <location>
        <begin position="57"/>
        <end position="66"/>
    </location>
</feature>
<protein>
    <submittedName>
        <fullName evidence="2">Uncharacterized protein</fullName>
    </submittedName>
</protein>
<feature type="compositionally biased region" description="Low complexity" evidence="1">
    <location>
        <begin position="787"/>
        <end position="822"/>
    </location>
</feature>
<dbReference type="STRING" id="1353952.A0A165FNL1"/>
<feature type="compositionally biased region" description="Basic and acidic residues" evidence="1">
    <location>
        <begin position="461"/>
        <end position="497"/>
    </location>
</feature>
<feature type="compositionally biased region" description="Basic and acidic residues" evidence="1">
    <location>
        <begin position="115"/>
        <end position="140"/>
    </location>
</feature>
<evidence type="ECO:0000256" key="1">
    <source>
        <dbReference type="SAM" id="MobiDB-lite"/>
    </source>
</evidence>
<feature type="compositionally biased region" description="Basic and acidic residues" evidence="1">
    <location>
        <begin position="81"/>
        <end position="99"/>
    </location>
</feature>
<feature type="compositionally biased region" description="Polar residues" evidence="1">
    <location>
        <begin position="886"/>
        <end position="896"/>
    </location>
</feature>
<accession>A0A165FNL1</accession>
<evidence type="ECO:0000313" key="2">
    <source>
        <dbReference type="EMBL" id="KZT56993.1"/>
    </source>
</evidence>
<organism evidence="2 3">
    <name type="scientific">Calocera cornea HHB12733</name>
    <dbReference type="NCBI Taxonomy" id="1353952"/>
    <lineage>
        <taxon>Eukaryota</taxon>
        <taxon>Fungi</taxon>
        <taxon>Dikarya</taxon>
        <taxon>Basidiomycota</taxon>
        <taxon>Agaricomycotina</taxon>
        <taxon>Dacrymycetes</taxon>
        <taxon>Dacrymycetales</taxon>
        <taxon>Dacrymycetaceae</taxon>
        <taxon>Calocera</taxon>
    </lineage>
</organism>
<dbReference type="EMBL" id="KV423969">
    <property type="protein sequence ID" value="KZT56993.1"/>
    <property type="molecule type" value="Genomic_DNA"/>
</dbReference>
<feature type="compositionally biased region" description="Polar residues" evidence="1">
    <location>
        <begin position="517"/>
        <end position="527"/>
    </location>
</feature>
<feature type="compositionally biased region" description="Polar residues" evidence="1">
    <location>
        <begin position="553"/>
        <end position="562"/>
    </location>
</feature>
<feature type="region of interest" description="Disordered" evidence="1">
    <location>
        <begin position="679"/>
        <end position="967"/>
    </location>
</feature>
<feature type="compositionally biased region" description="Polar residues" evidence="1">
    <location>
        <begin position="443"/>
        <end position="454"/>
    </location>
</feature>
<dbReference type="Proteomes" id="UP000076842">
    <property type="component" value="Unassembled WGS sequence"/>
</dbReference>
<feature type="compositionally biased region" description="Basic and acidic residues" evidence="1">
    <location>
        <begin position="718"/>
        <end position="727"/>
    </location>
</feature>
<feature type="compositionally biased region" description="Polar residues" evidence="1">
    <location>
        <begin position="911"/>
        <end position="926"/>
    </location>
</feature>
<dbReference type="InParanoid" id="A0A165FNL1"/>
<evidence type="ECO:0000313" key="3">
    <source>
        <dbReference type="Proteomes" id="UP000076842"/>
    </source>
</evidence>
<feature type="compositionally biased region" description="Basic and acidic residues" evidence="1">
    <location>
        <begin position="531"/>
        <end position="544"/>
    </location>
</feature>
<feature type="compositionally biased region" description="Basic and acidic residues" evidence="1">
    <location>
        <begin position="636"/>
        <end position="650"/>
    </location>
</feature>
<feature type="compositionally biased region" description="Low complexity" evidence="1">
    <location>
        <begin position="400"/>
        <end position="421"/>
    </location>
</feature>
<feature type="compositionally biased region" description="Polar residues" evidence="1">
    <location>
        <begin position="611"/>
        <end position="635"/>
    </location>
</feature>
<feature type="region of interest" description="Disordered" evidence="1">
    <location>
        <begin position="1"/>
        <end position="222"/>
    </location>
</feature>
<keyword evidence="3" id="KW-1185">Reference proteome</keyword>
<dbReference type="AlphaFoldDB" id="A0A165FNL1"/>
<proteinExistence type="predicted"/>
<gene>
    <name evidence="2" type="ORF">CALCODRAFT_483502</name>
</gene>
<feature type="compositionally biased region" description="Pro residues" evidence="1">
    <location>
        <begin position="305"/>
        <end position="315"/>
    </location>
</feature>
<feature type="compositionally biased region" description="Polar residues" evidence="1">
    <location>
        <begin position="842"/>
        <end position="854"/>
    </location>
</feature>
<feature type="region of interest" description="Disordered" evidence="1">
    <location>
        <begin position="271"/>
        <end position="650"/>
    </location>
</feature>
<reference evidence="2 3" key="1">
    <citation type="journal article" date="2016" name="Mol. Biol. Evol.">
        <title>Comparative Genomics of Early-Diverging Mushroom-Forming Fungi Provides Insights into the Origins of Lignocellulose Decay Capabilities.</title>
        <authorList>
            <person name="Nagy L.G."/>
            <person name="Riley R."/>
            <person name="Tritt A."/>
            <person name="Adam C."/>
            <person name="Daum C."/>
            <person name="Floudas D."/>
            <person name="Sun H."/>
            <person name="Yadav J.S."/>
            <person name="Pangilinan J."/>
            <person name="Larsson K.H."/>
            <person name="Matsuura K."/>
            <person name="Barry K."/>
            <person name="Labutti K."/>
            <person name="Kuo R."/>
            <person name="Ohm R.A."/>
            <person name="Bhattacharya S.S."/>
            <person name="Shirouzu T."/>
            <person name="Yoshinaga Y."/>
            <person name="Martin F.M."/>
            <person name="Grigoriev I.V."/>
            <person name="Hibbett D.S."/>
        </authorList>
    </citation>
    <scope>NUCLEOTIDE SEQUENCE [LARGE SCALE GENOMIC DNA]</scope>
    <source>
        <strain evidence="2 3">HHB12733</strain>
    </source>
</reference>
<feature type="compositionally biased region" description="Polar residues" evidence="1">
    <location>
        <begin position="195"/>
        <end position="222"/>
    </location>
</feature>